<proteinExistence type="predicted"/>
<dbReference type="SUPFAM" id="SSF51197">
    <property type="entry name" value="Clavaminate synthase-like"/>
    <property type="match status" value="1"/>
</dbReference>
<gene>
    <name evidence="1" type="primary">kanJ</name>
    <name evidence="1" type="ORF">SNAT2548_LOCUS13656</name>
</gene>
<name>A0A812MBP6_9DINO</name>
<accession>A0A812MBP6</accession>
<keyword evidence="2" id="KW-1185">Reference proteome</keyword>
<dbReference type="Gene3D" id="2.60.120.620">
    <property type="entry name" value="q2cbj1_9rhob like domain"/>
    <property type="match status" value="1"/>
</dbReference>
<comment type="caution">
    <text evidence="1">The sequence shown here is derived from an EMBL/GenBank/DDBJ whole genome shotgun (WGS) entry which is preliminary data.</text>
</comment>
<sequence length="280" mass="30343">MASPAPRPPPGLAWPAGACRPAGRLLEARTADEAVHCVRRWGIAVLRGILPRPLVSTLHAECLRVLEGLRGPPNRGKARRYARLRPSRAFLSPEGVIGHPILDAALAELLGADYAAYQLAMDVPYQGSEHQPLHSDVVRAVDEGFPPEPLAMVSVNFALVDVHEENGPLEVLPGSQEVSLAAAPALLAKRRLRRLLLSRGDVALRDLRALHRGSPNRCPQPRTMAVWGFAKACAISGNLRGGRRLGSSGAFASRISMLKEDEAALDTRQRQILRLIPLSR</sequence>
<dbReference type="PANTHER" id="PTHR37563:SF2">
    <property type="entry name" value="PHYTANOYL-COA DIOXYGENASE FAMILY PROTEIN (AFU_ORTHOLOGUE AFUA_2G03330)"/>
    <property type="match status" value="1"/>
</dbReference>
<organism evidence="1 2">
    <name type="scientific">Symbiodinium natans</name>
    <dbReference type="NCBI Taxonomy" id="878477"/>
    <lineage>
        <taxon>Eukaryota</taxon>
        <taxon>Sar</taxon>
        <taxon>Alveolata</taxon>
        <taxon>Dinophyceae</taxon>
        <taxon>Suessiales</taxon>
        <taxon>Symbiodiniaceae</taxon>
        <taxon>Symbiodinium</taxon>
    </lineage>
</organism>
<reference evidence="1" key="1">
    <citation type="submission" date="2021-02" db="EMBL/GenBank/DDBJ databases">
        <authorList>
            <person name="Dougan E. K."/>
            <person name="Rhodes N."/>
            <person name="Thang M."/>
            <person name="Chan C."/>
        </authorList>
    </citation>
    <scope>NUCLEOTIDE SEQUENCE</scope>
</reference>
<dbReference type="Proteomes" id="UP000604046">
    <property type="component" value="Unassembled WGS sequence"/>
</dbReference>
<dbReference type="AlphaFoldDB" id="A0A812MBP6"/>
<dbReference type="EMBL" id="CAJNDS010001458">
    <property type="protein sequence ID" value="CAE7261020.1"/>
    <property type="molecule type" value="Genomic_DNA"/>
</dbReference>
<evidence type="ECO:0000313" key="1">
    <source>
        <dbReference type="EMBL" id="CAE7261020.1"/>
    </source>
</evidence>
<dbReference type="OrthoDB" id="9987609at2759"/>
<evidence type="ECO:0000313" key="2">
    <source>
        <dbReference type="Proteomes" id="UP000604046"/>
    </source>
</evidence>
<dbReference type="Pfam" id="PF05721">
    <property type="entry name" value="PhyH"/>
    <property type="match status" value="1"/>
</dbReference>
<dbReference type="InterPro" id="IPR008775">
    <property type="entry name" value="Phytyl_CoA_dOase-like"/>
</dbReference>
<dbReference type="PANTHER" id="PTHR37563">
    <property type="entry name" value="PHYTANOYL-COA DIOXYGENASE FAMILY PROTEIN (AFU_ORTHOLOGUE AFUA_2G03330)"/>
    <property type="match status" value="1"/>
</dbReference>
<dbReference type="InterPro" id="IPR051961">
    <property type="entry name" value="Fungal_Metabolite_Diox"/>
</dbReference>
<protein>
    <submittedName>
        <fullName evidence="1">KanJ protein</fullName>
    </submittedName>
</protein>